<dbReference type="EMBL" id="JARKIE010000022">
    <property type="protein sequence ID" value="KAJ7699552.1"/>
    <property type="molecule type" value="Genomic_DNA"/>
</dbReference>
<evidence type="ECO:0000313" key="2">
    <source>
        <dbReference type="Proteomes" id="UP001221757"/>
    </source>
</evidence>
<name>A0AAD7GKN2_MYCRO</name>
<dbReference type="AlphaFoldDB" id="A0AAD7GKN2"/>
<comment type="caution">
    <text evidence="1">The sequence shown here is derived from an EMBL/GenBank/DDBJ whole genome shotgun (WGS) entry which is preliminary data.</text>
</comment>
<evidence type="ECO:0000313" key="1">
    <source>
        <dbReference type="EMBL" id="KAJ7699552.1"/>
    </source>
</evidence>
<keyword evidence="2" id="KW-1185">Reference proteome</keyword>
<organism evidence="1 2">
    <name type="scientific">Mycena rosella</name>
    <name type="common">Pink bonnet</name>
    <name type="synonym">Agaricus rosellus</name>
    <dbReference type="NCBI Taxonomy" id="1033263"/>
    <lineage>
        <taxon>Eukaryota</taxon>
        <taxon>Fungi</taxon>
        <taxon>Dikarya</taxon>
        <taxon>Basidiomycota</taxon>
        <taxon>Agaricomycotina</taxon>
        <taxon>Agaricomycetes</taxon>
        <taxon>Agaricomycetidae</taxon>
        <taxon>Agaricales</taxon>
        <taxon>Marasmiineae</taxon>
        <taxon>Mycenaceae</taxon>
        <taxon>Mycena</taxon>
    </lineage>
</organism>
<proteinExistence type="predicted"/>
<protein>
    <submittedName>
        <fullName evidence="1">Uncharacterized protein</fullName>
    </submittedName>
</protein>
<dbReference type="Proteomes" id="UP001221757">
    <property type="component" value="Unassembled WGS sequence"/>
</dbReference>
<reference evidence="1" key="1">
    <citation type="submission" date="2023-03" db="EMBL/GenBank/DDBJ databases">
        <title>Massive genome expansion in bonnet fungi (Mycena s.s.) driven by repeated elements and novel gene families across ecological guilds.</title>
        <authorList>
            <consortium name="Lawrence Berkeley National Laboratory"/>
            <person name="Harder C.B."/>
            <person name="Miyauchi S."/>
            <person name="Viragh M."/>
            <person name="Kuo A."/>
            <person name="Thoen E."/>
            <person name="Andreopoulos B."/>
            <person name="Lu D."/>
            <person name="Skrede I."/>
            <person name="Drula E."/>
            <person name="Henrissat B."/>
            <person name="Morin E."/>
            <person name="Kohler A."/>
            <person name="Barry K."/>
            <person name="LaButti K."/>
            <person name="Morin E."/>
            <person name="Salamov A."/>
            <person name="Lipzen A."/>
            <person name="Mereny Z."/>
            <person name="Hegedus B."/>
            <person name="Baldrian P."/>
            <person name="Stursova M."/>
            <person name="Weitz H."/>
            <person name="Taylor A."/>
            <person name="Grigoriev I.V."/>
            <person name="Nagy L.G."/>
            <person name="Martin F."/>
            <person name="Kauserud H."/>
        </authorList>
    </citation>
    <scope>NUCLEOTIDE SEQUENCE</scope>
    <source>
        <strain evidence="1">CBHHK067</strain>
    </source>
</reference>
<accession>A0AAD7GKN2</accession>
<gene>
    <name evidence="1" type="ORF">B0H17DRAFT_1129167</name>
</gene>
<sequence length="194" mass="21637">MFASARLRTSASKGARCLRGCSKSRHDERVPGNANTVGDIVSVRSEPIHAWVWDLKIQSAQGKVLIRFGLGGIDLNLGLVSGRWTPRRFPRNTRYCVSSSLLLTDDVYRAAYMREVDESQMHQGNADASVRIPPRRLHDYSTNSQLTGTPGSELEVEPRFEAPPFSCGRWKDRLLCGNARRLYFAGAGTSNVQR</sequence>